<dbReference type="InterPro" id="IPR006680">
    <property type="entry name" value="Amidohydro-rel"/>
</dbReference>
<keyword evidence="3 4" id="KW-0378">Hydrolase</keyword>
<gene>
    <name evidence="6" type="ORF">GCM10025789_15010</name>
</gene>
<evidence type="ECO:0000256" key="2">
    <source>
        <dbReference type="ARBA" id="ARBA00022723"/>
    </source>
</evidence>
<dbReference type="RefSeq" id="WP_345581324.1">
    <property type="nucleotide sequence ID" value="NZ_BAABLV010000022.1"/>
</dbReference>
<dbReference type="PANTHER" id="PTHR11113">
    <property type="entry name" value="N-ACETYLGLUCOSAMINE-6-PHOSPHATE DEACETYLASE"/>
    <property type="match status" value="1"/>
</dbReference>
<dbReference type="InterPro" id="IPR003764">
    <property type="entry name" value="GlcNAc_6-P_deAcase"/>
</dbReference>
<comment type="caution">
    <text evidence="6">The sequence shown here is derived from an EMBL/GenBank/DDBJ whole genome shotgun (WGS) entry which is preliminary data.</text>
</comment>
<dbReference type="PIRSF" id="PIRSF038994">
    <property type="entry name" value="NagA"/>
    <property type="match status" value="1"/>
</dbReference>
<comment type="similarity">
    <text evidence="1 4">Belongs to the metallo-dependent hydrolases superfamily. NagA family.</text>
</comment>
<dbReference type="EMBL" id="BAABLV010000022">
    <property type="protein sequence ID" value="GAA4898111.1"/>
    <property type="molecule type" value="Genomic_DNA"/>
</dbReference>
<evidence type="ECO:0000313" key="7">
    <source>
        <dbReference type="Proteomes" id="UP001501521"/>
    </source>
</evidence>
<keyword evidence="7" id="KW-1185">Reference proteome</keyword>
<dbReference type="Gene3D" id="3.20.20.140">
    <property type="entry name" value="Metal-dependent hydrolases"/>
    <property type="match status" value="1"/>
</dbReference>
<accession>A0ABP9FAV8</accession>
<evidence type="ECO:0000313" key="6">
    <source>
        <dbReference type="EMBL" id="GAA4898111.1"/>
    </source>
</evidence>
<organism evidence="6 7">
    <name type="scientific">Tessaracoccus lubricantis</name>
    <dbReference type="NCBI Taxonomy" id="545543"/>
    <lineage>
        <taxon>Bacteria</taxon>
        <taxon>Bacillati</taxon>
        <taxon>Actinomycetota</taxon>
        <taxon>Actinomycetes</taxon>
        <taxon>Propionibacteriales</taxon>
        <taxon>Propionibacteriaceae</taxon>
        <taxon>Tessaracoccus</taxon>
    </lineage>
</organism>
<protein>
    <submittedName>
        <fullName evidence="6">N-acetylglucosamine-6-phosphate deacetylase</fullName>
    </submittedName>
</protein>
<keyword evidence="4" id="KW-0119">Carbohydrate metabolism</keyword>
<evidence type="ECO:0000256" key="4">
    <source>
        <dbReference type="PIRNR" id="PIRNR038994"/>
    </source>
</evidence>
<proteinExistence type="inferred from homology"/>
<name>A0ABP9FAV8_9ACTN</name>
<keyword evidence="2" id="KW-0479">Metal-binding</keyword>
<dbReference type="PANTHER" id="PTHR11113:SF14">
    <property type="entry name" value="N-ACETYLGLUCOSAMINE-6-PHOSPHATE DEACETYLASE"/>
    <property type="match status" value="1"/>
</dbReference>
<sequence>MRIIKEVRPGLVDLQVNGYMGHDVNSPSVTPDEIAHLTRALWGAGTTKFLPTIITGPRSRMLQSARSIAQARREDPLVAASIIGIHVEGPHLSPVDGARGAHDSDHLQLPNTALFDQLQEATEEIIRIVTVAPELPGALEYIEHVTRAGVIASIGHSSATAQDIRAAVAAGCSLSTHLGNGIPATIKRHPNQIWSQLAEDTLTAMFITDGYHLPPEAATSMIRAKGVNRSIIVSDSAALAGSPPGTYVTPVGGRVVVGADGAIRLENSPLLAGSGATLLDCVNWAAKNLPFTADEIWDMASKNPRELLGLHDNDEVTLNLAGSGWQVLAVKIAGETVTG</sequence>
<feature type="domain" description="Amidohydrolase-related" evidence="5">
    <location>
        <begin position="9"/>
        <end position="312"/>
    </location>
</feature>
<evidence type="ECO:0000256" key="1">
    <source>
        <dbReference type="ARBA" id="ARBA00010716"/>
    </source>
</evidence>
<dbReference type="SUPFAM" id="SSF51556">
    <property type="entry name" value="Metallo-dependent hydrolases"/>
    <property type="match status" value="1"/>
</dbReference>
<reference evidence="7" key="1">
    <citation type="journal article" date="2019" name="Int. J. Syst. Evol. Microbiol.">
        <title>The Global Catalogue of Microorganisms (GCM) 10K type strain sequencing project: providing services to taxonomists for standard genome sequencing and annotation.</title>
        <authorList>
            <consortium name="The Broad Institute Genomics Platform"/>
            <consortium name="The Broad Institute Genome Sequencing Center for Infectious Disease"/>
            <person name="Wu L."/>
            <person name="Ma J."/>
        </authorList>
    </citation>
    <scope>NUCLEOTIDE SEQUENCE [LARGE SCALE GENOMIC DNA]</scope>
    <source>
        <strain evidence="7">JCM 19125</strain>
    </source>
</reference>
<dbReference type="InterPro" id="IPR032466">
    <property type="entry name" value="Metal_Hydrolase"/>
</dbReference>
<evidence type="ECO:0000256" key="3">
    <source>
        <dbReference type="ARBA" id="ARBA00022801"/>
    </source>
</evidence>
<dbReference type="Proteomes" id="UP001501521">
    <property type="component" value="Unassembled WGS sequence"/>
</dbReference>
<dbReference type="Pfam" id="PF01979">
    <property type="entry name" value="Amidohydro_1"/>
    <property type="match status" value="1"/>
</dbReference>
<evidence type="ECO:0000259" key="5">
    <source>
        <dbReference type="Pfam" id="PF01979"/>
    </source>
</evidence>